<dbReference type="RefSeq" id="WP_076878723.1">
    <property type="nucleotide sequence ID" value="NZ_MLCN01000029.1"/>
</dbReference>
<evidence type="ECO:0000313" key="2">
    <source>
        <dbReference type="EMBL" id="ONG38760.1"/>
    </source>
</evidence>
<reference evidence="2 3" key="1">
    <citation type="submission" date="2016-10" db="EMBL/GenBank/DDBJ databases">
        <title>Draft Genome sequence of Alkanindiges sp. strain H1.</title>
        <authorList>
            <person name="Subhash Y."/>
            <person name="Lee S."/>
        </authorList>
    </citation>
    <scope>NUCLEOTIDE SEQUENCE [LARGE SCALE GENOMIC DNA]</scope>
    <source>
        <strain evidence="2 3">H1</strain>
    </source>
</reference>
<dbReference type="AlphaFoldDB" id="A0A1S8CU19"/>
<feature type="coiled-coil region" evidence="1">
    <location>
        <begin position="32"/>
        <end position="59"/>
    </location>
</feature>
<dbReference type="EMBL" id="MLCN01000029">
    <property type="protein sequence ID" value="ONG38760.1"/>
    <property type="molecule type" value="Genomic_DNA"/>
</dbReference>
<protein>
    <submittedName>
        <fullName evidence="2">Uncharacterized protein</fullName>
    </submittedName>
</protein>
<proteinExistence type="predicted"/>
<name>A0A1S8CU19_9GAMM</name>
<keyword evidence="1" id="KW-0175">Coiled coil</keyword>
<dbReference type="STRING" id="1907941.BKE30_11375"/>
<accession>A0A1S8CU19</accession>
<comment type="caution">
    <text evidence="2">The sequence shown here is derived from an EMBL/GenBank/DDBJ whole genome shotgun (WGS) entry which is preliminary data.</text>
</comment>
<evidence type="ECO:0000313" key="3">
    <source>
        <dbReference type="Proteomes" id="UP000192132"/>
    </source>
</evidence>
<dbReference type="Proteomes" id="UP000192132">
    <property type="component" value="Unassembled WGS sequence"/>
</dbReference>
<organism evidence="2 3">
    <name type="scientific">Alkanindiges hydrocarboniclasticus</name>
    <dbReference type="NCBI Taxonomy" id="1907941"/>
    <lineage>
        <taxon>Bacteria</taxon>
        <taxon>Pseudomonadati</taxon>
        <taxon>Pseudomonadota</taxon>
        <taxon>Gammaproteobacteria</taxon>
        <taxon>Moraxellales</taxon>
        <taxon>Moraxellaceae</taxon>
        <taxon>Alkanindiges</taxon>
    </lineage>
</organism>
<dbReference type="OrthoDB" id="6717334at2"/>
<keyword evidence="3" id="KW-1185">Reference proteome</keyword>
<evidence type="ECO:0000256" key="1">
    <source>
        <dbReference type="SAM" id="Coils"/>
    </source>
</evidence>
<sequence>MKQKLTLLLVLVVVVVMAVLSYTLYVKDQQRQQQLLQSQQAAQKQIADLNDRLVAVARQQASNASTANPANASQPIRLSPSQQVQINQQRNTLRQQQRQWTLTALNLAQDSLRQGNAKKAQQLLLELQQNIIEDQQDFTDAFNNTLLQTLKIDQLNIAQQATRQQQARSGLNQSLLQIQQQLNLLAVQAPHRLQQQPADQKESGISNWFKHLLLVEPAAPEAGQHMLDRNFICKQASINVAIARLALSQSDQVNFTSNLNEALTQLYLLPDPASRQIAQQLDKLKNQPWPASIELTSLTLLTGQKGSS</sequence>
<gene>
    <name evidence="2" type="ORF">BKE30_11375</name>
</gene>